<organism evidence="1 2">
    <name type="scientific">Halonatronomonas betaini</name>
    <dbReference type="NCBI Taxonomy" id="2778430"/>
    <lineage>
        <taxon>Bacteria</taxon>
        <taxon>Bacillati</taxon>
        <taxon>Bacillota</taxon>
        <taxon>Clostridia</taxon>
        <taxon>Halanaerobiales</taxon>
        <taxon>Halarsenatibacteraceae</taxon>
        <taxon>Halonatronomonas</taxon>
    </lineage>
</organism>
<reference evidence="1" key="1">
    <citation type="submission" date="2020-11" db="EMBL/GenBank/DDBJ databases">
        <title>Halonatronomonas betainensis gen. nov., sp. nov. a novel haloalkaliphilic representative of the family Halanaerobiacae capable of betaine degradation.</title>
        <authorList>
            <person name="Boltyanskaya Y."/>
            <person name="Kevbrin V."/>
            <person name="Detkova E."/>
            <person name="Grouzdev D.S."/>
            <person name="Koziaeva V."/>
            <person name="Zhilina T."/>
        </authorList>
    </citation>
    <scope>NUCLEOTIDE SEQUENCE</scope>
    <source>
        <strain evidence="1">Z-7014</strain>
    </source>
</reference>
<proteinExistence type="predicted"/>
<dbReference type="AlphaFoldDB" id="A0A931ATI8"/>
<name>A0A931ATI8_9FIRM</name>
<comment type="caution">
    <text evidence="1">The sequence shown here is derived from an EMBL/GenBank/DDBJ whole genome shotgun (WGS) entry which is preliminary data.</text>
</comment>
<protein>
    <submittedName>
        <fullName evidence="1">Late competence development ComFB family protein</fullName>
    </submittedName>
</protein>
<evidence type="ECO:0000313" key="2">
    <source>
        <dbReference type="Proteomes" id="UP000621436"/>
    </source>
</evidence>
<dbReference type="Pfam" id="PF10719">
    <property type="entry name" value="ComFB"/>
    <property type="match status" value="1"/>
</dbReference>
<dbReference type="EMBL" id="JADPIE010000010">
    <property type="protein sequence ID" value="MBF8438182.1"/>
    <property type="molecule type" value="Genomic_DNA"/>
</dbReference>
<dbReference type="RefSeq" id="WP_270455282.1">
    <property type="nucleotide sequence ID" value="NZ_JADPIE010000010.1"/>
</dbReference>
<gene>
    <name evidence="1" type="ORF">I0Q91_13900</name>
</gene>
<evidence type="ECO:0000313" key="1">
    <source>
        <dbReference type="EMBL" id="MBF8438182.1"/>
    </source>
</evidence>
<keyword evidence="2" id="KW-1185">Reference proteome</keyword>
<sequence length="109" mass="12512">MTANKSNRLKIDKSSLKNELENHTEDFVLDKLEEVLNNDEQFNDICTCHNCLLDMASYTLNRIPAKYISSPQGSLHAKLIEFEQQVNVDIISVLTRAIKIISKNPRHNE</sequence>
<dbReference type="Proteomes" id="UP000621436">
    <property type="component" value="Unassembled WGS sequence"/>
</dbReference>
<accession>A0A931ATI8</accession>
<dbReference type="InterPro" id="IPR019657">
    <property type="entry name" value="ComFB"/>
</dbReference>